<dbReference type="Proteomes" id="UP001604277">
    <property type="component" value="Unassembled WGS sequence"/>
</dbReference>
<protein>
    <submittedName>
        <fullName evidence="3">UDP-glucose flavonoid 3-O-glucosyltransferase 3</fullName>
    </submittedName>
</protein>
<keyword evidence="2" id="KW-0472">Membrane</keyword>
<dbReference type="EMBL" id="JBFOLJ010000012">
    <property type="protein sequence ID" value="KAL2487674.1"/>
    <property type="molecule type" value="Genomic_DNA"/>
</dbReference>
<keyword evidence="2" id="KW-1133">Transmembrane helix</keyword>
<keyword evidence="2" id="KW-0812">Transmembrane</keyword>
<organism evidence="3 4">
    <name type="scientific">Forsythia ovata</name>
    <dbReference type="NCBI Taxonomy" id="205694"/>
    <lineage>
        <taxon>Eukaryota</taxon>
        <taxon>Viridiplantae</taxon>
        <taxon>Streptophyta</taxon>
        <taxon>Embryophyta</taxon>
        <taxon>Tracheophyta</taxon>
        <taxon>Spermatophyta</taxon>
        <taxon>Magnoliopsida</taxon>
        <taxon>eudicotyledons</taxon>
        <taxon>Gunneridae</taxon>
        <taxon>Pentapetalae</taxon>
        <taxon>asterids</taxon>
        <taxon>lamiids</taxon>
        <taxon>Lamiales</taxon>
        <taxon>Oleaceae</taxon>
        <taxon>Forsythieae</taxon>
        <taxon>Forsythia</taxon>
    </lineage>
</organism>
<dbReference type="AlphaFoldDB" id="A0ABD1RKL9"/>
<keyword evidence="4" id="KW-1185">Reference proteome</keyword>
<dbReference type="PANTHER" id="PTHR48048">
    <property type="entry name" value="GLYCOSYLTRANSFERASE"/>
    <property type="match status" value="1"/>
</dbReference>
<dbReference type="SUPFAM" id="SSF53756">
    <property type="entry name" value="UDP-Glycosyltransferase/glycogen phosphorylase"/>
    <property type="match status" value="1"/>
</dbReference>
<feature type="transmembrane region" description="Helical" evidence="2">
    <location>
        <begin position="37"/>
        <end position="59"/>
    </location>
</feature>
<dbReference type="InterPro" id="IPR050481">
    <property type="entry name" value="UDP-glycosyltransf_plant"/>
</dbReference>
<evidence type="ECO:0000256" key="1">
    <source>
        <dbReference type="ARBA" id="ARBA00009995"/>
    </source>
</evidence>
<evidence type="ECO:0000313" key="3">
    <source>
        <dbReference type="EMBL" id="KAL2487674.1"/>
    </source>
</evidence>
<accession>A0ABD1RKL9</accession>
<proteinExistence type="inferred from homology"/>
<reference evidence="4" key="1">
    <citation type="submission" date="2024-07" db="EMBL/GenBank/DDBJ databases">
        <title>Two chromosome-level genome assemblies of Korean endemic species Abeliophyllum distichum and Forsythia ovata (Oleaceae).</title>
        <authorList>
            <person name="Jang H."/>
        </authorList>
    </citation>
    <scope>NUCLEOTIDE SEQUENCE [LARGE SCALE GENOMIC DNA]</scope>
</reference>
<comment type="similarity">
    <text evidence="1">Belongs to the UDP-glycosyltransferase family.</text>
</comment>
<comment type="caution">
    <text evidence="3">The sequence shown here is derived from an EMBL/GenBank/DDBJ whole genome shotgun (WGS) entry which is preliminary data.</text>
</comment>
<evidence type="ECO:0000256" key="2">
    <source>
        <dbReference type="SAM" id="Phobius"/>
    </source>
</evidence>
<evidence type="ECO:0000313" key="4">
    <source>
        <dbReference type="Proteomes" id="UP001604277"/>
    </source>
</evidence>
<gene>
    <name evidence="3" type="ORF">Fot_40966</name>
</gene>
<sequence length="114" mass="13073">MREAVIEIINFKSFQVAGVIVDMFCVNMIDVADEFKIMSYVFFPSSAGFLAIMLQVQVITDEFKQDITKYKDTDKELLIPGFLNLRFCLHALLGNDGAWVVRVGLGYIEEEEYF</sequence>
<dbReference type="PANTHER" id="PTHR48048:SF45">
    <property type="entry name" value="GLYCOSYLTRANSFERASE"/>
    <property type="match status" value="1"/>
</dbReference>
<dbReference type="Gene3D" id="3.40.50.2000">
    <property type="entry name" value="Glycogen Phosphorylase B"/>
    <property type="match status" value="1"/>
</dbReference>
<name>A0ABD1RKL9_9LAMI</name>